<dbReference type="InterPro" id="IPR001876">
    <property type="entry name" value="Znf_RanBP2"/>
</dbReference>
<dbReference type="GO" id="GO:0006281">
    <property type="term" value="P:DNA repair"/>
    <property type="evidence" value="ECO:0007669"/>
    <property type="project" value="TreeGrafter"/>
</dbReference>
<feature type="domain" description="RanBP2-type" evidence="5">
    <location>
        <begin position="119"/>
        <end position="138"/>
    </location>
</feature>
<keyword evidence="3" id="KW-0378">Hydrolase</keyword>
<proteinExistence type="predicted"/>
<dbReference type="PROSITE" id="PS01358">
    <property type="entry name" value="ZF_RANBP2_1"/>
    <property type="match status" value="1"/>
</dbReference>
<evidence type="ECO:0000256" key="2">
    <source>
        <dbReference type="ARBA" id="ARBA00022771"/>
    </source>
</evidence>
<dbReference type="CDD" id="cd00085">
    <property type="entry name" value="HNHc"/>
    <property type="match status" value="1"/>
</dbReference>
<dbReference type="GO" id="GO:0031297">
    <property type="term" value="P:replication fork processing"/>
    <property type="evidence" value="ECO:0007669"/>
    <property type="project" value="TreeGrafter"/>
</dbReference>
<dbReference type="GO" id="GO:0016787">
    <property type="term" value="F:hydrolase activity"/>
    <property type="evidence" value="ECO:0007669"/>
    <property type="project" value="UniProtKB-KW"/>
</dbReference>
<evidence type="ECO:0000313" key="7">
    <source>
        <dbReference type="Proteomes" id="UP000593567"/>
    </source>
</evidence>
<dbReference type="OrthoDB" id="2801544at2759"/>
<dbReference type="Pfam" id="PF01844">
    <property type="entry name" value="HNH"/>
    <property type="match status" value="1"/>
</dbReference>
<protein>
    <submittedName>
        <fullName evidence="6">ZRANB3</fullName>
    </submittedName>
</protein>
<dbReference type="InterPro" id="IPR002711">
    <property type="entry name" value="HNH"/>
</dbReference>
<organism evidence="6 7">
    <name type="scientific">Bugula neritina</name>
    <name type="common">Brown bryozoan</name>
    <name type="synonym">Sertularia neritina</name>
    <dbReference type="NCBI Taxonomy" id="10212"/>
    <lineage>
        <taxon>Eukaryota</taxon>
        <taxon>Metazoa</taxon>
        <taxon>Spiralia</taxon>
        <taxon>Lophotrochozoa</taxon>
        <taxon>Bryozoa</taxon>
        <taxon>Gymnolaemata</taxon>
        <taxon>Cheilostomatida</taxon>
        <taxon>Flustrina</taxon>
        <taxon>Buguloidea</taxon>
        <taxon>Bugulidae</taxon>
        <taxon>Bugula</taxon>
    </lineage>
</organism>
<dbReference type="PANTHER" id="PTHR45766">
    <property type="entry name" value="DNA ANNEALING HELICASE AND ENDONUCLEASE ZRANB3 FAMILY MEMBER"/>
    <property type="match status" value="1"/>
</dbReference>
<dbReference type="GO" id="GO:0004519">
    <property type="term" value="F:endonuclease activity"/>
    <property type="evidence" value="ECO:0007669"/>
    <property type="project" value="InterPro"/>
</dbReference>
<sequence length="500" mass="56331">MMLILLSTCQHFSKGDISEASFNIFLEKQDVALVQISGDLFSDASFEDEMFDDSPQHQTQGLSTVDKAEEAKLAAELLCDDEVEDEENGEYWTCICRAVNDRELDCCLKCKLPRMPTTWTCRSCLTLNRLADTHCDECLAERDTGADDPGEGERVVDISAIPVYPKFYFLVSHHTTRIFIHDQDKNYLQSSFHTVDLDNPDLLPDILLHPANHKLAKDFVCKWNSLKKREQKVLIKKKEPIDCPEKAYFGGKLTKLRTSNRQRYKSKADIAEEAHRLVESNPGAQTRVIQRPVRDRAANVNESNRPGAGYVQVMSAANKPLCITCHSEYDSDLLNDSVVADEKYGWQTRFCSPECADNFLIKSNTDYIRSTAKSLDSGVCEQCGVNGSELYKRIKCSRSLKERAELIQNSRYASLSAHVKVTMVKDPSEGQFWHVDHILPVYAGGGQCDVDNLRTLCTPCHQVVTSAQAGHRARMRASIGNKTITDFFSPGTKEKLKSYD</sequence>
<keyword evidence="4" id="KW-0862">Zinc</keyword>
<dbReference type="Gene3D" id="1.10.30.50">
    <property type="match status" value="1"/>
</dbReference>
<reference evidence="6" key="1">
    <citation type="submission" date="2020-06" db="EMBL/GenBank/DDBJ databases">
        <title>Draft genome of Bugula neritina, a colonial animal packing powerful symbionts and potential medicines.</title>
        <authorList>
            <person name="Rayko M."/>
        </authorList>
    </citation>
    <scope>NUCLEOTIDE SEQUENCE [LARGE SCALE GENOMIC DNA]</scope>
    <source>
        <strain evidence="6">Kwan_BN1</strain>
    </source>
</reference>
<gene>
    <name evidence="6" type="ORF">EB796_023089</name>
</gene>
<dbReference type="GO" id="GO:0043596">
    <property type="term" value="C:nuclear replication fork"/>
    <property type="evidence" value="ECO:0007669"/>
    <property type="project" value="TreeGrafter"/>
</dbReference>
<dbReference type="AlphaFoldDB" id="A0A7J7IXK5"/>
<name>A0A7J7IXK5_BUGNE</name>
<accession>A0A7J7IXK5</accession>
<dbReference type="InterPro" id="IPR003615">
    <property type="entry name" value="HNH_nuc"/>
</dbReference>
<dbReference type="Proteomes" id="UP000593567">
    <property type="component" value="Unassembled WGS sequence"/>
</dbReference>
<dbReference type="PANTHER" id="PTHR45766:SF6">
    <property type="entry name" value="SWI_SNF-RELATED MATRIX-ASSOCIATED ACTIN-DEPENDENT REGULATOR OF CHROMATIN SUBFAMILY A-LIKE PROTEIN 1"/>
    <property type="match status" value="1"/>
</dbReference>
<comment type="caution">
    <text evidence="6">The sequence shown here is derived from an EMBL/GenBank/DDBJ whole genome shotgun (WGS) entry which is preliminary data.</text>
</comment>
<evidence type="ECO:0000259" key="5">
    <source>
        <dbReference type="PROSITE" id="PS01358"/>
    </source>
</evidence>
<keyword evidence="2" id="KW-0863">Zinc-finger</keyword>
<keyword evidence="1" id="KW-0479">Metal-binding</keyword>
<keyword evidence="7" id="KW-1185">Reference proteome</keyword>
<dbReference type="EMBL" id="VXIV02003292">
    <property type="protein sequence ID" value="KAF6018600.1"/>
    <property type="molecule type" value="Genomic_DNA"/>
</dbReference>
<evidence type="ECO:0000313" key="6">
    <source>
        <dbReference type="EMBL" id="KAF6018600.1"/>
    </source>
</evidence>
<evidence type="ECO:0000256" key="4">
    <source>
        <dbReference type="ARBA" id="ARBA00022833"/>
    </source>
</evidence>
<evidence type="ECO:0000256" key="3">
    <source>
        <dbReference type="ARBA" id="ARBA00022801"/>
    </source>
</evidence>
<evidence type="ECO:0000256" key="1">
    <source>
        <dbReference type="ARBA" id="ARBA00022723"/>
    </source>
</evidence>
<dbReference type="GO" id="GO:0003676">
    <property type="term" value="F:nucleic acid binding"/>
    <property type="evidence" value="ECO:0007669"/>
    <property type="project" value="InterPro"/>
</dbReference>
<dbReference type="GO" id="GO:0008270">
    <property type="term" value="F:zinc ion binding"/>
    <property type="evidence" value="ECO:0007669"/>
    <property type="project" value="UniProtKB-KW"/>
</dbReference>